<comment type="cofactor">
    <cofactor evidence="5">
        <name>heme</name>
        <dbReference type="ChEBI" id="CHEBI:30413"/>
    </cofactor>
</comment>
<dbReference type="GO" id="GO:0016705">
    <property type="term" value="F:oxidoreductase activity, acting on paired donors, with incorporation or reduction of molecular oxygen"/>
    <property type="evidence" value="ECO:0007669"/>
    <property type="project" value="InterPro"/>
</dbReference>
<dbReference type="PRINTS" id="PR00463">
    <property type="entry name" value="EP450I"/>
</dbReference>
<dbReference type="CDD" id="cd11065">
    <property type="entry name" value="CYP64-like"/>
    <property type="match status" value="1"/>
</dbReference>
<dbReference type="InterPro" id="IPR036396">
    <property type="entry name" value="Cyt_P450_sf"/>
</dbReference>
<evidence type="ECO:0000256" key="3">
    <source>
        <dbReference type="ARBA" id="ARBA00023002"/>
    </source>
</evidence>
<keyword evidence="6" id="KW-0472">Membrane</keyword>
<dbReference type="Gene3D" id="1.10.630.10">
    <property type="entry name" value="Cytochrome P450"/>
    <property type="match status" value="1"/>
</dbReference>
<dbReference type="OrthoDB" id="1103324at2759"/>
<dbReference type="RefSeq" id="XP_040737817.1">
    <property type="nucleotide sequence ID" value="XM_040882218.1"/>
</dbReference>
<keyword evidence="6" id="KW-1133">Transmembrane helix</keyword>
<evidence type="ECO:0000256" key="6">
    <source>
        <dbReference type="SAM" id="Phobius"/>
    </source>
</evidence>
<dbReference type="PRINTS" id="PR00385">
    <property type="entry name" value="P450"/>
</dbReference>
<feature type="binding site" description="axial binding residue" evidence="5">
    <location>
        <position position="451"/>
    </location>
    <ligand>
        <name>heme</name>
        <dbReference type="ChEBI" id="CHEBI:30413"/>
    </ligand>
    <ligandPart>
        <name>Fe</name>
        <dbReference type="ChEBI" id="CHEBI:18248"/>
    </ligandPart>
</feature>
<protein>
    <recommendedName>
        <fullName evidence="9">Cytochrome P450</fullName>
    </recommendedName>
</protein>
<organism evidence="7 8">
    <name type="scientific">Talaromyces amestolkiae</name>
    <dbReference type="NCBI Taxonomy" id="1196081"/>
    <lineage>
        <taxon>Eukaryota</taxon>
        <taxon>Fungi</taxon>
        <taxon>Dikarya</taxon>
        <taxon>Ascomycota</taxon>
        <taxon>Pezizomycotina</taxon>
        <taxon>Eurotiomycetes</taxon>
        <taxon>Eurotiomycetidae</taxon>
        <taxon>Eurotiales</taxon>
        <taxon>Trichocomaceae</taxon>
        <taxon>Talaromyces</taxon>
        <taxon>Talaromyces sect. Talaromyces</taxon>
    </lineage>
</organism>
<dbReference type="InterPro" id="IPR002401">
    <property type="entry name" value="Cyt_P450_E_grp-I"/>
</dbReference>
<dbReference type="PANTHER" id="PTHR46300">
    <property type="entry name" value="P450, PUTATIVE (EUROFUNG)-RELATED-RELATED"/>
    <property type="match status" value="1"/>
</dbReference>
<proteinExistence type="inferred from homology"/>
<gene>
    <name evidence="7" type="ORF">BHQ10_009315</name>
</gene>
<dbReference type="SUPFAM" id="SSF48264">
    <property type="entry name" value="Cytochrome P450"/>
    <property type="match status" value="1"/>
</dbReference>
<keyword evidence="6" id="KW-0812">Transmembrane</keyword>
<dbReference type="AlphaFoldDB" id="A0A364LC09"/>
<evidence type="ECO:0008006" key="9">
    <source>
        <dbReference type="Google" id="ProtNLM"/>
    </source>
</evidence>
<dbReference type="GO" id="GO:0020037">
    <property type="term" value="F:heme binding"/>
    <property type="evidence" value="ECO:0007669"/>
    <property type="project" value="InterPro"/>
</dbReference>
<accession>A0A364LC09</accession>
<dbReference type="InterPro" id="IPR001128">
    <property type="entry name" value="Cyt_P450"/>
</dbReference>
<dbReference type="Pfam" id="PF00067">
    <property type="entry name" value="p450"/>
    <property type="match status" value="1"/>
</dbReference>
<comment type="similarity">
    <text evidence="1">Belongs to the cytochrome P450 family.</text>
</comment>
<reference evidence="7 8" key="1">
    <citation type="journal article" date="2017" name="Biotechnol. Biofuels">
        <title>Differential beta-glucosidase expression as a function of carbon source availability in Talaromyces amestolkiae: a genomic and proteomic approach.</title>
        <authorList>
            <person name="de Eugenio L.I."/>
            <person name="Mendez-Liter J.A."/>
            <person name="Nieto-Dominguez M."/>
            <person name="Alonso L."/>
            <person name="Gil-Munoz J."/>
            <person name="Barriuso J."/>
            <person name="Prieto A."/>
            <person name="Martinez M.J."/>
        </authorList>
    </citation>
    <scope>NUCLEOTIDE SEQUENCE [LARGE SCALE GENOMIC DNA]</scope>
    <source>
        <strain evidence="7 8">CIB</strain>
    </source>
</reference>
<name>A0A364LC09_TALAM</name>
<evidence type="ECO:0000256" key="4">
    <source>
        <dbReference type="ARBA" id="ARBA00023004"/>
    </source>
</evidence>
<dbReference type="EMBL" id="MIKG01000023">
    <property type="protein sequence ID" value="RAO73303.1"/>
    <property type="molecule type" value="Genomic_DNA"/>
</dbReference>
<evidence type="ECO:0000256" key="1">
    <source>
        <dbReference type="ARBA" id="ARBA00010617"/>
    </source>
</evidence>
<feature type="transmembrane region" description="Helical" evidence="6">
    <location>
        <begin position="12"/>
        <end position="32"/>
    </location>
</feature>
<keyword evidence="8" id="KW-1185">Reference proteome</keyword>
<dbReference type="GO" id="GO:0004497">
    <property type="term" value="F:monooxygenase activity"/>
    <property type="evidence" value="ECO:0007669"/>
    <property type="project" value="InterPro"/>
</dbReference>
<keyword evidence="4 5" id="KW-0408">Iron</keyword>
<dbReference type="Proteomes" id="UP000249363">
    <property type="component" value="Unassembled WGS sequence"/>
</dbReference>
<evidence type="ECO:0000313" key="7">
    <source>
        <dbReference type="EMBL" id="RAO73303.1"/>
    </source>
</evidence>
<evidence type="ECO:0000313" key="8">
    <source>
        <dbReference type="Proteomes" id="UP000249363"/>
    </source>
</evidence>
<comment type="caution">
    <text evidence="7">The sequence shown here is derived from an EMBL/GenBank/DDBJ whole genome shotgun (WGS) entry which is preliminary data.</text>
</comment>
<dbReference type="STRING" id="1196081.A0A364LC09"/>
<dbReference type="PANTHER" id="PTHR46300:SF11">
    <property type="entry name" value="OXIDOREDUCTASE, PUTATIVE-RELATED"/>
    <property type="match status" value="1"/>
</dbReference>
<keyword evidence="2 5" id="KW-0479">Metal-binding</keyword>
<sequence length="544" mass="62827">MERTLGLIEAPNYLFLIFIFVPVLIFGGYRAFHDKRRKHLPPQVPGWPIINNTLQHRVDNAPPLLQKWAREHGEIFRTRAGATDFIWLNSMSSVKELYDKRSAIYSSRQPMPMACDTASQGKRMVYLPYGKDWRKSRTIFHKVLTEKMAEDYSVIQKFEAKQLSVDLLDNPKDFYMHNRRYTASVIFQITYGWRIEKWNNEDVKKMHEVLARFIAVRRPGAFLVDNFPVLAKNPIFNLLSNWKSIGRQYHNLDNAIFMDFWNRMKKSVDDGTAPHSFAKTLLNSYEKNGLTENEAAWICGGLLEAGSETTGATLNNCIMMLLSNRDAIRQAHEEIDRIVGKGRLPTYQDEPNLPFIRGIIKETLRMRPIGKFGNNHYLTKDDWYNGYFIPKGSTVMANWWAIHYDPEVYPEPEKFLPERWKHYPYGAAAAAVLPDGNKRDHISYGGGRRICAGIHLAEKSLFINVARLLWGFDIDFAKDANGDVIPLDFTTAGFLQGSGSIPKPYQCSILPRSKRHGELMRQEWREAQDKGIDFSHIKWNIGDE</sequence>
<keyword evidence="3" id="KW-0560">Oxidoreductase</keyword>
<dbReference type="InterPro" id="IPR050364">
    <property type="entry name" value="Cytochrome_P450_fung"/>
</dbReference>
<keyword evidence="5" id="KW-0349">Heme</keyword>
<dbReference type="GO" id="GO:0005506">
    <property type="term" value="F:iron ion binding"/>
    <property type="evidence" value="ECO:0007669"/>
    <property type="project" value="InterPro"/>
</dbReference>
<dbReference type="GeneID" id="63798529"/>
<evidence type="ECO:0000256" key="5">
    <source>
        <dbReference type="PIRSR" id="PIRSR602401-1"/>
    </source>
</evidence>
<evidence type="ECO:0000256" key="2">
    <source>
        <dbReference type="ARBA" id="ARBA00022723"/>
    </source>
</evidence>